<feature type="domain" description="NADP-dependent oxidoreductase" evidence="3">
    <location>
        <begin position="14"/>
        <end position="310"/>
    </location>
</feature>
<dbReference type="InterPro" id="IPR050791">
    <property type="entry name" value="Aldo-Keto_reductase"/>
</dbReference>
<dbReference type="InterPro" id="IPR036812">
    <property type="entry name" value="NAD(P)_OxRdtase_dom_sf"/>
</dbReference>
<keyword evidence="1 4" id="KW-0560">Oxidoreductase</keyword>
<keyword evidence="2" id="KW-1133">Transmembrane helix</keyword>
<dbReference type="Proteomes" id="UP001597124">
    <property type="component" value="Unassembled WGS sequence"/>
</dbReference>
<keyword evidence="2" id="KW-0472">Membrane</keyword>
<reference evidence="5" key="1">
    <citation type="journal article" date="2019" name="Int. J. Syst. Evol. Microbiol.">
        <title>The Global Catalogue of Microorganisms (GCM) 10K type strain sequencing project: providing services to taxonomists for standard genome sequencing and annotation.</title>
        <authorList>
            <consortium name="The Broad Institute Genomics Platform"/>
            <consortium name="The Broad Institute Genome Sequencing Center for Infectious Disease"/>
            <person name="Wu L."/>
            <person name="Ma J."/>
        </authorList>
    </citation>
    <scope>NUCLEOTIDE SEQUENCE [LARGE SCALE GENOMIC DNA]</scope>
    <source>
        <strain evidence="5">CCUG 52537</strain>
    </source>
</reference>
<evidence type="ECO:0000313" key="4">
    <source>
        <dbReference type="EMBL" id="MFD0847482.1"/>
    </source>
</evidence>
<dbReference type="PANTHER" id="PTHR43625">
    <property type="entry name" value="AFLATOXIN B1 ALDEHYDE REDUCTASE"/>
    <property type="match status" value="1"/>
</dbReference>
<dbReference type="CDD" id="cd19076">
    <property type="entry name" value="AKR_AKR13A_13D"/>
    <property type="match status" value="1"/>
</dbReference>
<organism evidence="4 5">
    <name type="scientific">Sphingosinicella xenopeptidilytica</name>
    <dbReference type="NCBI Taxonomy" id="364098"/>
    <lineage>
        <taxon>Bacteria</taxon>
        <taxon>Pseudomonadati</taxon>
        <taxon>Pseudomonadota</taxon>
        <taxon>Alphaproteobacteria</taxon>
        <taxon>Sphingomonadales</taxon>
        <taxon>Sphingosinicellaceae</taxon>
        <taxon>Sphingosinicella</taxon>
    </lineage>
</organism>
<dbReference type="SUPFAM" id="SSF51430">
    <property type="entry name" value="NAD(P)-linked oxidoreductase"/>
    <property type="match status" value="1"/>
</dbReference>
<keyword evidence="2" id="KW-0812">Transmembrane</keyword>
<evidence type="ECO:0000313" key="5">
    <source>
        <dbReference type="Proteomes" id="UP001597124"/>
    </source>
</evidence>
<feature type="transmembrane region" description="Helical" evidence="2">
    <location>
        <begin position="12"/>
        <end position="32"/>
    </location>
</feature>
<keyword evidence="5" id="KW-1185">Reference proteome</keyword>
<dbReference type="Pfam" id="PF00248">
    <property type="entry name" value="Aldo_ket_red"/>
    <property type="match status" value="1"/>
</dbReference>
<evidence type="ECO:0000256" key="2">
    <source>
        <dbReference type="SAM" id="Phobius"/>
    </source>
</evidence>
<evidence type="ECO:0000256" key="1">
    <source>
        <dbReference type="ARBA" id="ARBA00023002"/>
    </source>
</evidence>
<dbReference type="RefSeq" id="WP_381486559.1">
    <property type="nucleotide sequence ID" value="NZ_JBHTIK010000002.1"/>
</dbReference>
<accession>A0ABW3C025</accession>
<protein>
    <submittedName>
        <fullName evidence="4">Aldo/keto reductase</fullName>
        <ecNumber evidence="4">1.1.1.-</ecNumber>
    </submittedName>
</protein>
<evidence type="ECO:0000259" key="3">
    <source>
        <dbReference type="Pfam" id="PF00248"/>
    </source>
</evidence>
<sequence length="332" mass="35960">MKRRNLGTTDVSAIGLGCMGIAGVSGMAAMYGEVDKDEAVRTIHRALEIGIDFLDTAEVYGPYANEEFLGEALKGKRGKAFIATKFGFKIVDGRSRGTDSRPENIRAVCEASLKRLQTDVIDLFYQHRVDPDVPIEDVVGTMADLQAQGKIRFIGLSEAGVGTLERATATHRIDALQSEYSLWEREVEKDILPACRKHGIAFVPYSPLGRGFLTGDVKRAEDYPETDYRRNDPRYQGANFDANMELVATVKRIADAHGAKPAQVALAWLLAQGPDIIPIPGTKKVKRLEENAGAADLALTAADVTALNAAAPVGGTAGERYDTPAKLAMLRI</sequence>
<dbReference type="InterPro" id="IPR023210">
    <property type="entry name" value="NADP_OxRdtase_dom"/>
</dbReference>
<comment type="caution">
    <text evidence="4">The sequence shown here is derived from an EMBL/GenBank/DDBJ whole genome shotgun (WGS) entry which is preliminary data.</text>
</comment>
<dbReference type="EC" id="1.1.1.-" evidence="4"/>
<dbReference type="GO" id="GO:0016491">
    <property type="term" value="F:oxidoreductase activity"/>
    <property type="evidence" value="ECO:0007669"/>
    <property type="project" value="UniProtKB-KW"/>
</dbReference>
<dbReference type="Gene3D" id="3.20.20.100">
    <property type="entry name" value="NADP-dependent oxidoreductase domain"/>
    <property type="match status" value="1"/>
</dbReference>
<dbReference type="EMBL" id="JBHTIK010000002">
    <property type="protein sequence ID" value="MFD0847482.1"/>
    <property type="molecule type" value="Genomic_DNA"/>
</dbReference>
<gene>
    <name evidence="4" type="ORF">ACFQ00_04040</name>
</gene>
<name>A0ABW3C025_SPHXN</name>
<dbReference type="PANTHER" id="PTHR43625:SF40">
    <property type="entry name" value="ALDO-KETO REDUCTASE YAKC [NADP(+)]"/>
    <property type="match status" value="1"/>
</dbReference>
<proteinExistence type="predicted"/>